<evidence type="ECO:0000313" key="1">
    <source>
        <dbReference type="EMBL" id="ACH70707.1"/>
    </source>
</evidence>
<dbReference type="EMBL" id="BT043592">
    <property type="protein sequence ID" value="ACH70707.1"/>
    <property type="molecule type" value="mRNA"/>
</dbReference>
<dbReference type="Proteomes" id="UP001652741">
    <property type="component" value="Chromosome ssa14"/>
</dbReference>
<reference evidence="3" key="2">
    <citation type="submission" date="2025-04" db="UniProtKB">
        <authorList>
            <consortium name="RefSeq"/>
        </authorList>
    </citation>
    <scope>IDENTIFICATION</scope>
</reference>
<proteinExistence type="evidence at transcript level"/>
<dbReference type="RefSeq" id="NP_001133111.1">
    <property type="nucleotide sequence ID" value="NM_001139639.1"/>
</dbReference>
<organism evidence="1">
    <name type="scientific">Salmo salar</name>
    <name type="common">Atlantic salmon</name>
    <dbReference type="NCBI Taxonomy" id="8030"/>
    <lineage>
        <taxon>Eukaryota</taxon>
        <taxon>Metazoa</taxon>
        <taxon>Chordata</taxon>
        <taxon>Craniata</taxon>
        <taxon>Vertebrata</taxon>
        <taxon>Euteleostomi</taxon>
        <taxon>Actinopterygii</taxon>
        <taxon>Neopterygii</taxon>
        <taxon>Teleostei</taxon>
        <taxon>Protacanthopterygii</taxon>
        <taxon>Salmoniformes</taxon>
        <taxon>Salmonidae</taxon>
        <taxon>Salmoninae</taxon>
        <taxon>Salmo</taxon>
    </lineage>
</organism>
<keyword evidence="2" id="KW-1185">Reference proteome</keyword>
<name>B5DG33_SALSA</name>
<reference evidence="1 3" key="1">
    <citation type="journal article" date="2009" name="BMC Genomics">
        <title>Characterization of full-length sequenced cDNA inserts (FLIcs) from Atlantic salmon (Salmo salar).</title>
        <authorList>
            <person name="Andreassen R."/>
            <person name="Lunner S."/>
            <person name="Hoyheim B."/>
        </authorList>
    </citation>
    <scope>NUCLEOTIDE SEQUENCE</scope>
    <source>
        <tissue evidence="1">White muscle</tissue>
    </source>
</reference>
<gene>
    <name evidence="3" type="primary">LOC100194553</name>
</gene>
<evidence type="ECO:0000313" key="3">
    <source>
        <dbReference type="RefSeq" id="NP_001133111.1"/>
    </source>
</evidence>
<dbReference type="GeneID" id="100194553"/>
<dbReference type="AlphaFoldDB" id="B5DG33"/>
<sequence length="158" mass="17983">MVVDRARNKRRVFIQSVQLSVHDYTSKESLRVGETLDLKLHTPQAMKVVFQGWNSTELTVLWMRGEEVNRGRLEAKGLVVRLKGLRIDDGGTYNVLDSHGLSISRVQLTVEAYQVGETQTFHQILVEQAPIGKSTYNRSSSLLMLFVLLFSPLIQHLF</sequence>
<protein>
    <submittedName>
        <fullName evidence="1 3">VHSV-induced protein-like</fullName>
    </submittedName>
</protein>
<dbReference type="KEGG" id="sasa:100194553"/>
<evidence type="ECO:0000313" key="2">
    <source>
        <dbReference type="Proteomes" id="UP001652741"/>
    </source>
</evidence>
<accession>B5DG33</accession>